<dbReference type="GO" id="GO:0016746">
    <property type="term" value="F:acyltransferase activity"/>
    <property type="evidence" value="ECO:0007669"/>
    <property type="project" value="UniProtKB-KW"/>
</dbReference>
<evidence type="ECO:0000313" key="4">
    <source>
        <dbReference type="EMBL" id="KFF09666.1"/>
    </source>
</evidence>
<dbReference type="InterPro" id="IPR011004">
    <property type="entry name" value="Trimer_LpxA-like_sf"/>
</dbReference>
<dbReference type="CDD" id="cd03354">
    <property type="entry name" value="LbH_SAT"/>
    <property type="match status" value="1"/>
</dbReference>
<proteinExistence type="predicted"/>
<dbReference type="RefSeq" id="WP_034715679.1">
    <property type="nucleotide sequence ID" value="NZ_JPRH01000019.1"/>
</dbReference>
<evidence type="ECO:0000256" key="2">
    <source>
        <dbReference type="ARBA" id="ARBA00022679"/>
    </source>
</evidence>
<keyword evidence="3" id="KW-0012">Acyltransferase</keyword>
<dbReference type="Gene3D" id="1.10.3130.10">
    <property type="entry name" value="serine acetyltransferase, domain 1"/>
    <property type="match status" value="1"/>
</dbReference>
<dbReference type="OrthoDB" id="9801456at2"/>
<keyword evidence="2 4" id="KW-0808">Transferase</keyword>
<evidence type="ECO:0000256" key="1">
    <source>
        <dbReference type="ARBA" id="ARBA00022605"/>
    </source>
</evidence>
<dbReference type="PANTHER" id="PTHR42811">
    <property type="entry name" value="SERINE ACETYLTRANSFERASE"/>
    <property type="match status" value="1"/>
</dbReference>
<sequence length="281" mass="32064">MEFQDKQSDFLQYLFTKKQKESYLFHEKHLAENFVQELFDVLFIYHLESYQSSEQLEYKFNHLRYQLHTLINKVSTSDSIIKEQVEKFFDAIPYIYDMLLLDAEEILHFDPAAHSKEEIFISYPGFFATAVYRFAHQLYQQKIQILPRVISEYAHSKTGIDINPGAEIGKSFFIDHGTGIVIGETTIIGNHVKIYQGVTLGALSVSKDLASLKRHPTIQDHVVLYSGATILGGTTVIGEGSIIGGNVWITHSIATNSVVYHTNQIKIKDNNPFPEVIDFVI</sequence>
<evidence type="ECO:0000313" key="5">
    <source>
        <dbReference type="Proteomes" id="UP000028705"/>
    </source>
</evidence>
<protein>
    <submittedName>
        <fullName evidence="4">Serine acetyltransferase</fullName>
    </submittedName>
</protein>
<dbReference type="STRING" id="445961.IW15_22605"/>
<dbReference type="eggNOG" id="COG1045">
    <property type="taxonomic scope" value="Bacteria"/>
</dbReference>
<gene>
    <name evidence="4" type="ORF">IW15_22605</name>
</gene>
<dbReference type="Proteomes" id="UP000028705">
    <property type="component" value="Unassembled WGS sequence"/>
</dbReference>
<comment type="caution">
    <text evidence="4">The sequence shown here is derived from an EMBL/GenBank/DDBJ whole genome shotgun (WGS) entry which is preliminary data.</text>
</comment>
<evidence type="ECO:0000256" key="3">
    <source>
        <dbReference type="ARBA" id="ARBA00023315"/>
    </source>
</evidence>
<keyword evidence="5" id="KW-1185">Reference proteome</keyword>
<dbReference type="SUPFAM" id="SSF51161">
    <property type="entry name" value="Trimeric LpxA-like enzymes"/>
    <property type="match status" value="1"/>
</dbReference>
<dbReference type="GO" id="GO:0008652">
    <property type="term" value="P:amino acid biosynthetic process"/>
    <property type="evidence" value="ECO:0007669"/>
    <property type="project" value="UniProtKB-KW"/>
</dbReference>
<dbReference type="Gene3D" id="2.160.10.10">
    <property type="entry name" value="Hexapeptide repeat proteins"/>
    <property type="match status" value="1"/>
</dbReference>
<keyword evidence="1" id="KW-0028">Amino-acid biosynthesis</keyword>
<dbReference type="EMBL" id="JPRH01000019">
    <property type="protein sequence ID" value="KFF09666.1"/>
    <property type="molecule type" value="Genomic_DNA"/>
</dbReference>
<dbReference type="InterPro" id="IPR045304">
    <property type="entry name" value="LbH_SAT"/>
</dbReference>
<dbReference type="AlphaFoldDB" id="A0A085ZZ02"/>
<name>A0A085ZZ02_9FLAO</name>
<reference evidence="4 5" key="1">
    <citation type="submission" date="2014-07" db="EMBL/GenBank/DDBJ databases">
        <title>Genome of Chryseobacterium soli DSM 19298.</title>
        <authorList>
            <person name="Stropko S.J."/>
            <person name="Pipes S.E."/>
            <person name="Newman J."/>
        </authorList>
    </citation>
    <scope>NUCLEOTIDE SEQUENCE [LARGE SCALE GENOMIC DNA]</scope>
    <source>
        <strain evidence="4 5">DSM 19298</strain>
    </source>
</reference>
<organism evidence="4 5">
    <name type="scientific">Chryseobacterium soli</name>
    <dbReference type="NCBI Taxonomy" id="445961"/>
    <lineage>
        <taxon>Bacteria</taxon>
        <taxon>Pseudomonadati</taxon>
        <taxon>Bacteroidota</taxon>
        <taxon>Flavobacteriia</taxon>
        <taxon>Flavobacteriales</taxon>
        <taxon>Weeksellaceae</taxon>
        <taxon>Chryseobacterium group</taxon>
        <taxon>Chryseobacterium</taxon>
    </lineage>
</organism>
<accession>A0A085ZZ02</accession>
<dbReference type="InterPro" id="IPR042122">
    <property type="entry name" value="Ser_AcTrfase_N_sf"/>
</dbReference>